<evidence type="ECO:0000256" key="3">
    <source>
        <dbReference type="ARBA" id="ARBA00022490"/>
    </source>
</evidence>
<dbReference type="FunFam" id="1.25.40.720:FF:000002">
    <property type="entry name" value="Embryo defective 2423"/>
    <property type="match status" value="1"/>
</dbReference>
<dbReference type="Pfam" id="PF25320">
    <property type="entry name" value="TELO2_ARM"/>
    <property type="match status" value="1"/>
</dbReference>
<gene>
    <name evidence="7" type="ORF">CJ030_MR4G021021</name>
</gene>
<evidence type="ECO:0000256" key="2">
    <source>
        <dbReference type="ARBA" id="ARBA00006133"/>
    </source>
</evidence>
<organism evidence="7 8">
    <name type="scientific">Morella rubra</name>
    <name type="common">Chinese bayberry</name>
    <dbReference type="NCBI Taxonomy" id="262757"/>
    <lineage>
        <taxon>Eukaryota</taxon>
        <taxon>Viridiplantae</taxon>
        <taxon>Streptophyta</taxon>
        <taxon>Embryophyta</taxon>
        <taxon>Tracheophyta</taxon>
        <taxon>Spermatophyta</taxon>
        <taxon>Magnoliopsida</taxon>
        <taxon>eudicotyledons</taxon>
        <taxon>Gunneridae</taxon>
        <taxon>Pentapetalae</taxon>
        <taxon>rosids</taxon>
        <taxon>fabids</taxon>
        <taxon>Fagales</taxon>
        <taxon>Myricaceae</taxon>
        <taxon>Morella</taxon>
    </lineage>
</organism>
<feature type="domain" description="Telomere length regulation protein conserved" evidence="5">
    <location>
        <begin position="615"/>
        <end position="726"/>
    </location>
</feature>
<reference evidence="7 8" key="1">
    <citation type="journal article" date="2019" name="Plant Biotechnol. J.">
        <title>The red bayberry genome and genetic basis of sex determination.</title>
        <authorList>
            <person name="Jia H.M."/>
            <person name="Jia H.J."/>
            <person name="Cai Q.L."/>
            <person name="Wang Y."/>
            <person name="Zhao H.B."/>
            <person name="Yang W.F."/>
            <person name="Wang G.Y."/>
            <person name="Li Y.H."/>
            <person name="Zhan D.L."/>
            <person name="Shen Y.T."/>
            <person name="Niu Q.F."/>
            <person name="Chang L."/>
            <person name="Qiu J."/>
            <person name="Zhao L."/>
            <person name="Xie H.B."/>
            <person name="Fu W.Y."/>
            <person name="Jin J."/>
            <person name="Li X.W."/>
            <person name="Jiao Y."/>
            <person name="Zhou C.C."/>
            <person name="Tu T."/>
            <person name="Chai C.Y."/>
            <person name="Gao J.L."/>
            <person name="Fan L.J."/>
            <person name="van de Weg E."/>
            <person name="Wang J.Y."/>
            <person name="Gao Z.S."/>
        </authorList>
    </citation>
    <scope>NUCLEOTIDE SEQUENCE [LARGE SCALE GENOMIC DNA]</scope>
    <source>
        <tissue evidence="7">Leaves</tissue>
    </source>
</reference>
<feature type="region of interest" description="Disordered" evidence="4">
    <location>
        <begin position="525"/>
        <end position="545"/>
    </location>
</feature>
<dbReference type="InterPro" id="IPR051970">
    <property type="entry name" value="TEL2_Regulation"/>
</dbReference>
<accession>A0A6A1W3B4</accession>
<evidence type="ECO:0000256" key="4">
    <source>
        <dbReference type="SAM" id="MobiDB-lite"/>
    </source>
</evidence>
<feature type="region of interest" description="Disordered" evidence="4">
    <location>
        <begin position="570"/>
        <end position="601"/>
    </location>
</feature>
<evidence type="ECO:0000313" key="7">
    <source>
        <dbReference type="EMBL" id="KAB1217300.1"/>
    </source>
</evidence>
<sequence>MARTLASSSVSPSLIPAIHQDRSGWFPSGDGIGPIFNNFDSWKRQRRLSFILKLGANHRNIASAVAWQRKRNRITHESCRTLQRERENSRPQCFDKVGEVISAIKNAKRVDQVICALHSLAVLLFPLDYPSLLSGSIDQRYRDQVVNAKVHPEEERREWWQVFYRGAAYPTLSRVLLLDLASNWLSCFPLSARVHVYDVFFVEGLVTEVVQTLVPCLQQNASDGHDLNSVHTNTERLLVLCLLENDGVLQMAREFCKSEDCIDVLLSEISPRVLRHVRSLLSTNIDSDVANKFKSDPGSQFWFKMIEAIKDPYAVERMSEQLLHHLATEHASDVEAYWILWLLFHQTTSHQTSVRSMFVDKFLLWKTFPICCLQWILQFAVLECPPDATSLTKGHNIHGLLDTLQHLLAVWSKREFVQSASMEQQISIGLCLEKISKEELDETKDVMHLILQGVSCRLESPNHLVRRMASSVALVFSKVIDPKNPLYLDDSCGGDIIGWEFGLANPGKGNLDILDCADKDIQKGKTSSFAPERDLNSKANDGISNNVKSKTKKLSDFKFVDPDEIIDPVTLNDELVSDRDDDDNASEHSDSSSDSSLQPYDLTDDDTDLKRKFSHLVEVVGALRKSDDVDGVERALDVAEKLVRTSPDELKHIASDLVRTLVQVRCSDLAVEGEEELAEDKRQRALVALLVTCPFESLDTLNKLLYSPNVDISQRIMILDVMTEAAQELANSKTMRPKHQTGPLISCMSESQPWFLPSGTGPPGAGSWKEISETGTLLNWSSRYERELPPKPSQIKRGKTRRWSLRSSDIQENQMEWSHNKFPLYAAAFMLPAMQGFDKKRHGIDLLGRDFVVLGKLIYMLGVCIKCAAMNPEASALATPLLDFLRSREVCHHKEAYVRRAVLFAASCILVALHPSYVASSLADGNLEVSEGLEWVRTWALHVAESDTDRECYTMAMKCLQLHSEMALLASRALESAETAFKEKSVGLPSNLSKGKIKMPHSIVEY</sequence>
<dbReference type="Pfam" id="PF10193">
    <property type="entry name" value="Telomere_reg-2"/>
    <property type="match status" value="1"/>
</dbReference>
<dbReference type="OrthoDB" id="10258062at2759"/>
<evidence type="ECO:0000259" key="5">
    <source>
        <dbReference type="Pfam" id="PF10193"/>
    </source>
</evidence>
<protein>
    <submittedName>
        <fullName evidence="7">Uncharacterized protein</fullName>
    </submittedName>
</protein>
<dbReference type="PANTHER" id="PTHR15830">
    <property type="entry name" value="TELOMERE LENGTH REGULATION PROTEIN TEL2 FAMILY MEMBER"/>
    <property type="match status" value="1"/>
</dbReference>
<dbReference type="EMBL" id="RXIC02000022">
    <property type="protein sequence ID" value="KAB1217300.1"/>
    <property type="molecule type" value="Genomic_DNA"/>
</dbReference>
<dbReference type="GO" id="GO:0051879">
    <property type="term" value="F:Hsp90 protein binding"/>
    <property type="evidence" value="ECO:0007669"/>
    <property type="project" value="TreeGrafter"/>
</dbReference>
<dbReference type="Gene3D" id="1.25.40.720">
    <property type="entry name" value="Telomere length regulation protein 2, C-terminal domain"/>
    <property type="match status" value="1"/>
</dbReference>
<keyword evidence="8" id="KW-1185">Reference proteome</keyword>
<dbReference type="AlphaFoldDB" id="A0A6A1W3B4"/>
<dbReference type="InterPro" id="IPR019337">
    <property type="entry name" value="Telomere_length_regulation_dom"/>
</dbReference>
<feature type="domain" description="TELO2 ARM repeat" evidence="6">
    <location>
        <begin position="263"/>
        <end position="499"/>
    </location>
</feature>
<dbReference type="Proteomes" id="UP000516437">
    <property type="component" value="Chromosome 4"/>
</dbReference>
<dbReference type="PANTHER" id="PTHR15830:SF10">
    <property type="entry name" value="TELOMERE LENGTH REGULATION PROTEIN TEL2 HOMOLOG"/>
    <property type="match status" value="1"/>
</dbReference>
<dbReference type="InterPro" id="IPR057348">
    <property type="entry name" value="TELO2_ARM"/>
</dbReference>
<evidence type="ECO:0000259" key="6">
    <source>
        <dbReference type="Pfam" id="PF25320"/>
    </source>
</evidence>
<name>A0A6A1W3B4_9ROSI</name>
<comment type="caution">
    <text evidence="7">The sequence shown here is derived from an EMBL/GenBank/DDBJ whole genome shotgun (WGS) entry which is preliminary data.</text>
</comment>
<dbReference type="SUPFAM" id="SSF48371">
    <property type="entry name" value="ARM repeat"/>
    <property type="match status" value="1"/>
</dbReference>
<evidence type="ECO:0000256" key="1">
    <source>
        <dbReference type="ARBA" id="ARBA00004496"/>
    </source>
</evidence>
<dbReference type="GO" id="GO:0005829">
    <property type="term" value="C:cytosol"/>
    <property type="evidence" value="ECO:0007669"/>
    <property type="project" value="TreeGrafter"/>
</dbReference>
<dbReference type="InterPro" id="IPR038528">
    <property type="entry name" value="TEL2_C_sf"/>
</dbReference>
<comment type="subcellular location">
    <subcellularLocation>
        <location evidence="1">Cytoplasm</location>
    </subcellularLocation>
</comment>
<dbReference type="GO" id="GO:0042162">
    <property type="term" value="F:telomeric DNA binding"/>
    <property type="evidence" value="ECO:0007669"/>
    <property type="project" value="TreeGrafter"/>
</dbReference>
<proteinExistence type="inferred from homology"/>
<dbReference type="GO" id="GO:0051083">
    <property type="term" value="P:'de novo' cotranslational protein folding"/>
    <property type="evidence" value="ECO:0007669"/>
    <property type="project" value="TreeGrafter"/>
</dbReference>
<dbReference type="InterPro" id="IPR016024">
    <property type="entry name" value="ARM-type_fold"/>
</dbReference>
<feature type="compositionally biased region" description="Low complexity" evidence="4">
    <location>
        <begin position="592"/>
        <end position="601"/>
    </location>
</feature>
<evidence type="ECO:0000313" key="8">
    <source>
        <dbReference type="Proteomes" id="UP000516437"/>
    </source>
</evidence>
<comment type="similarity">
    <text evidence="2">Belongs to the TEL2 family.</text>
</comment>
<keyword evidence="3" id="KW-0963">Cytoplasm</keyword>